<reference evidence="3 4" key="1">
    <citation type="submission" date="2018-05" db="EMBL/GenBank/DDBJ databases">
        <title>Genomic Encyclopedia of Type Strains, Phase IV (KMG-IV): sequencing the most valuable type-strain genomes for metagenomic binning, comparative biology and taxonomic classification.</title>
        <authorList>
            <person name="Goeker M."/>
        </authorList>
    </citation>
    <scope>NUCLEOTIDE SEQUENCE [LARGE SCALE GENOMIC DNA]</scope>
    <source>
        <strain evidence="3 4">DSM 103371</strain>
    </source>
</reference>
<keyword evidence="4" id="KW-1185">Reference proteome</keyword>
<evidence type="ECO:0000256" key="1">
    <source>
        <dbReference type="ARBA" id="ARBA00006056"/>
    </source>
</evidence>
<dbReference type="OrthoDB" id="9811519at2"/>
<dbReference type="PANTHER" id="PTHR11091:SF0">
    <property type="entry name" value="MALATE DEHYDROGENASE"/>
    <property type="match status" value="1"/>
</dbReference>
<accession>A0A316G5C2</accession>
<evidence type="ECO:0000313" key="3">
    <source>
        <dbReference type="EMBL" id="PWK55792.1"/>
    </source>
</evidence>
<keyword evidence="2" id="KW-0560">Oxidoreductase</keyword>
<gene>
    <name evidence="3" type="ORF">C8D95_106188</name>
</gene>
<comment type="similarity">
    <text evidence="1">Belongs to the LDH2/MDH2 oxidoreductase family.</text>
</comment>
<dbReference type="RefSeq" id="WP_109759858.1">
    <property type="nucleotide sequence ID" value="NZ_CP034588.1"/>
</dbReference>
<name>A0A316G5C2_9RHOB</name>
<sequence length="339" mass="34688">MPRLPYGEAVELAEAAFRRAGVRADDAGLAASMLAEAEGMGIVTHGLSRVGTYVGRIEAGGIDARAVVPIVSPAPALRRLDGANGLGPVIAERARLAASEAARTCGAGVAVVRRVSHVGALAPLLRRAADDGFAAIVTTNTAPMLAPAGGREARIGNAPIGLAVPDPGGRHLILDMALSTVSRSRIRAAAKAGETIPADWATDEHGRPTTDPSRALTGILRAIGGDKGANLALGLDLMLATLAGAAMLTEIPNAAETPDSPQGLGLMVALIDAERLRPARERAGRLDEARTILSGTARVDEGVPIRLPGDRALARLAEARASGLDLSDECVAMLRRLGG</sequence>
<dbReference type="Proteomes" id="UP000245390">
    <property type="component" value="Unassembled WGS sequence"/>
</dbReference>
<dbReference type="EMBL" id="QGGV01000006">
    <property type="protein sequence ID" value="PWK55792.1"/>
    <property type="molecule type" value="Genomic_DNA"/>
</dbReference>
<dbReference type="InterPro" id="IPR003767">
    <property type="entry name" value="Malate/L-lactate_DH-like"/>
</dbReference>
<dbReference type="SUPFAM" id="SSF89733">
    <property type="entry name" value="L-sulfolactate dehydrogenase-like"/>
    <property type="match status" value="1"/>
</dbReference>
<protein>
    <submittedName>
        <fullName evidence="3">LDH2 family malate/lactate/ureidoglycolate dehydrogenase</fullName>
    </submittedName>
</protein>
<organism evidence="3 4">
    <name type="scientific">Silicimonas algicola</name>
    <dbReference type="NCBI Taxonomy" id="1826607"/>
    <lineage>
        <taxon>Bacteria</taxon>
        <taxon>Pseudomonadati</taxon>
        <taxon>Pseudomonadota</taxon>
        <taxon>Alphaproteobacteria</taxon>
        <taxon>Rhodobacterales</taxon>
        <taxon>Paracoccaceae</taxon>
    </lineage>
</organism>
<dbReference type="InterPro" id="IPR043144">
    <property type="entry name" value="Mal/L-sulf/L-lact_DH-like_ah"/>
</dbReference>
<dbReference type="PANTHER" id="PTHR11091">
    <property type="entry name" value="OXIDOREDUCTASE-RELATED"/>
    <property type="match status" value="1"/>
</dbReference>
<dbReference type="InterPro" id="IPR043143">
    <property type="entry name" value="Mal/L-sulf/L-lact_DH-like_NADP"/>
</dbReference>
<dbReference type="GO" id="GO:0016491">
    <property type="term" value="F:oxidoreductase activity"/>
    <property type="evidence" value="ECO:0007669"/>
    <property type="project" value="UniProtKB-KW"/>
</dbReference>
<dbReference type="Pfam" id="PF02615">
    <property type="entry name" value="Ldh_2"/>
    <property type="match status" value="1"/>
</dbReference>
<dbReference type="KEGG" id="salo:EF888_15995"/>
<evidence type="ECO:0000313" key="4">
    <source>
        <dbReference type="Proteomes" id="UP000245390"/>
    </source>
</evidence>
<comment type="caution">
    <text evidence="3">The sequence shown here is derived from an EMBL/GenBank/DDBJ whole genome shotgun (WGS) entry which is preliminary data.</text>
</comment>
<evidence type="ECO:0000256" key="2">
    <source>
        <dbReference type="ARBA" id="ARBA00023002"/>
    </source>
</evidence>
<dbReference type="AlphaFoldDB" id="A0A316G5C2"/>
<proteinExistence type="inferred from homology"/>
<dbReference type="Gene3D" id="3.30.1370.60">
    <property type="entry name" value="Hypothetical oxidoreductase yiak, domain 2"/>
    <property type="match status" value="1"/>
</dbReference>
<dbReference type="Gene3D" id="1.10.1530.10">
    <property type="match status" value="1"/>
</dbReference>
<dbReference type="InterPro" id="IPR036111">
    <property type="entry name" value="Mal/L-sulfo/L-lacto_DH-like_sf"/>
</dbReference>